<comment type="caution">
    <text evidence="2">The sequence shown here is derived from an EMBL/GenBank/DDBJ whole genome shotgun (WGS) entry which is preliminary data.</text>
</comment>
<evidence type="ECO:0000256" key="1">
    <source>
        <dbReference type="SAM" id="Phobius"/>
    </source>
</evidence>
<dbReference type="OrthoDB" id="2331315at2759"/>
<evidence type="ECO:0000313" key="2">
    <source>
        <dbReference type="EMBL" id="CAG8499719.1"/>
    </source>
</evidence>
<keyword evidence="1" id="KW-0812">Transmembrane</keyword>
<keyword evidence="1" id="KW-0472">Membrane</keyword>
<dbReference type="EMBL" id="CAJVPQ010000650">
    <property type="protein sequence ID" value="CAG8499719.1"/>
    <property type="molecule type" value="Genomic_DNA"/>
</dbReference>
<sequence length="96" mass="10610">MYLFLIKENKQYMFMLSCLAGIEIHGLIIMILAVSGKGPGIGDYQVAIPTNLLFNGTPVPNDVPANFYIDLFTIINDDDDVEILDESGDNVETIDI</sequence>
<dbReference type="AlphaFoldDB" id="A0A9N9F0F0"/>
<proteinExistence type="predicted"/>
<name>A0A9N9F0F0_9GLOM</name>
<accession>A0A9N9F0F0</accession>
<reference evidence="2" key="1">
    <citation type="submission" date="2021-06" db="EMBL/GenBank/DDBJ databases">
        <authorList>
            <person name="Kallberg Y."/>
            <person name="Tangrot J."/>
            <person name="Rosling A."/>
        </authorList>
    </citation>
    <scope>NUCLEOTIDE SEQUENCE</scope>
    <source>
        <strain evidence="2">UK204</strain>
    </source>
</reference>
<gene>
    <name evidence="2" type="ORF">FCALED_LOCUS3640</name>
</gene>
<feature type="transmembrane region" description="Helical" evidence="1">
    <location>
        <begin position="12"/>
        <end position="34"/>
    </location>
</feature>
<dbReference type="Proteomes" id="UP000789570">
    <property type="component" value="Unassembled WGS sequence"/>
</dbReference>
<keyword evidence="3" id="KW-1185">Reference proteome</keyword>
<organism evidence="2 3">
    <name type="scientific">Funneliformis caledonium</name>
    <dbReference type="NCBI Taxonomy" id="1117310"/>
    <lineage>
        <taxon>Eukaryota</taxon>
        <taxon>Fungi</taxon>
        <taxon>Fungi incertae sedis</taxon>
        <taxon>Mucoromycota</taxon>
        <taxon>Glomeromycotina</taxon>
        <taxon>Glomeromycetes</taxon>
        <taxon>Glomerales</taxon>
        <taxon>Glomeraceae</taxon>
        <taxon>Funneliformis</taxon>
    </lineage>
</organism>
<protein>
    <submittedName>
        <fullName evidence="2">14606_t:CDS:1</fullName>
    </submittedName>
</protein>
<evidence type="ECO:0000313" key="3">
    <source>
        <dbReference type="Proteomes" id="UP000789570"/>
    </source>
</evidence>
<keyword evidence="1" id="KW-1133">Transmembrane helix</keyword>